<dbReference type="EMBL" id="CM037156">
    <property type="protein sequence ID" value="KAH7838510.1"/>
    <property type="molecule type" value="Genomic_DNA"/>
</dbReference>
<comment type="caution">
    <text evidence="1">The sequence shown here is derived from an EMBL/GenBank/DDBJ whole genome shotgun (WGS) entry which is preliminary data.</text>
</comment>
<gene>
    <name evidence="1" type="ORF">Vadar_027485</name>
</gene>
<dbReference type="Proteomes" id="UP000828048">
    <property type="component" value="Chromosome 6"/>
</dbReference>
<protein>
    <submittedName>
        <fullName evidence="1">Uncharacterized protein</fullName>
    </submittedName>
</protein>
<evidence type="ECO:0000313" key="1">
    <source>
        <dbReference type="EMBL" id="KAH7838510.1"/>
    </source>
</evidence>
<proteinExistence type="predicted"/>
<accession>A0ACB7XCV6</accession>
<organism evidence="1 2">
    <name type="scientific">Vaccinium darrowii</name>
    <dbReference type="NCBI Taxonomy" id="229202"/>
    <lineage>
        <taxon>Eukaryota</taxon>
        <taxon>Viridiplantae</taxon>
        <taxon>Streptophyta</taxon>
        <taxon>Embryophyta</taxon>
        <taxon>Tracheophyta</taxon>
        <taxon>Spermatophyta</taxon>
        <taxon>Magnoliopsida</taxon>
        <taxon>eudicotyledons</taxon>
        <taxon>Gunneridae</taxon>
        <taxon>Pentapetalae</taxon>
        <taxon>asterids</taxon>
        <taxon>Ericales</taxon>
        <taxon>Ericaceae</taxon>
        <taxon>Vaccinioideae</taxon>
        <taxon>Vaccinieae</taxon>
        <taxon>Vaccinium</taxon>
    </lineage>
</organism>
<name>A0ACB7XCV6_9ERIC</name>
<evidence type="ECO:0000313" key="2">
    <source>
        <dbReference type="Proteomes" id="UP000828048"/>
    </source>
</evidence>
<keyword evidence="2" id="KW-1185">Reference proteome</keyword>
<reference evidence="1 2" key="1">
    <citation type="journal article" date="2021" name="Hortic Res">
        <title>High-quality reference genome and annotation aids understanding of berry development for evergreen blueberry (Vaccinium darrowii).</title>
        <authorList>
            <person name="Yu J."/>
            <person name="Hulse-Kemp A.M."/>
            <person name="Babiker E."/>
            <person name="Staton M."/>
        </authorList>
    </citation>
    <scope>NUCLEOTIDE SEQUENCE [LARGE SCALE GENOMIC DNA]</scope>
    <source>
        <strain evidence="2">cv. NJ 8807/NJ 8810</strain>
        <tissue evidence="1">Young leaf</tissue>
    </source>
</reference>
<sequence>MSLRMRFLVLAVLLLMVSSCLATNRKFLMVDGKGKEKRQLAENETGKFENPGSSVNNHHNIPRQDFNNYNGGTPKGGGNGDNDGQV</sequence>